<accession>A0A139H1J5</accession>
<gene>
    <name evidence="2" type="ORF">AC579_9898</name>
</gene>
<evidence type="ECO:0000313" key="3">
    <source>
        <dbReference type="Proteomes" id="UP000073492"/>
    </source>
</evidence>
<dbReference type="Gene3D" id="3.40.33.10">
    <property type="entry name" value="CAP"/>
    <property type="match status" value="1"/>
</dbReference>
<dbReference type="Pfam" id="PF00188">
    <property type="entry name" value="CAP"/>
    <property type="match status" value="1"/>
</dbReference>
<protein>
    <recommendedName>
        <fullName evidence="1">SCP domain-containing protein</fullName>
    </recommendedName>
</protein>
<dbReference type="EMBL" id="LFZO01000836">
    <property type="protein sequence ID" value="KXS96340.1"/>
    <property type="molecule type" value="Genomic_DNA"/>
</dbReference>
<dbReference type="STRING" id="113226.A0A139H1J5"/>
<evidence type="ECO:0000313" key="2">
    <source>
        <dbReference type="EMBL" id="KXS96340.1"/>
    </source>
</evidence>
<sequence>MCAFCGIVERPTMAPVRCFGDRSSSIVTSIYCPRAAHLSESSIATVSYLRRRQISRSEDYPSRNISLTQTTKRTHLFVSYLKMHFIFAIAALAGSVSALPVLDGEAVSGTPVYQESPAELLKRDLSYKQRAILQHNLHRANHSAASVSWDANLASWAKKLAETCVFAHDVTIGSDTAAFQATSGYGQNIAAGVKGDNITMIINDLWYGNEINSFGNMYGQADPDMTNFHEWGHFSQIVWGNSVKIGCSTVQCNRTITNTGSNVLPYMTVCNYSPPGNYKGEFNTNVKRPLGQPSASWNTGFP</sequence>
<dbReference type="InterPro" id="IPR018244">
    <property type="entry name" value="Allrgn_V5/Tpx1_CS"/>
</dbReference>
<comment type="caution">
    <text evidence="2">The sequence shown here is derived from an EMBL/GenBank/DDBJ whole genome shotgun (WGS) entry which is preliminary data.</text>
</comment>
<dbReference type="PROSITE" id="PS01009">
    <property type="entry name" value="CRISP_1"/>
    <property type="match status" value="1"/>
</dbReference>
<dbReference type="SUPFAM" id="SSF55797">
    <property type="entry name" value="PR-1-like"/>
    <property type="match status" value="1"/>
</dbReference>
<dbReference type="InterPro" id="IPR014044">
    <property type="entry name" value="CAP_dom"/>
</dbReference>
<dbReference type="AlphaFoldDB" id="A0A139H1J5"/>
<reference evidence="2 3" key="1">
    <citation type="submission" date="2015-07" db="EMBL/GenBank/DDBJ databases">
        <title>Comparative genomics of the Sigatoka disease complex on banana suggests a link between parallel evolutionary changes in Pseudocercospora fijiensis and Pseudocercospora eumusae and increased virulence on the banana host.</title>
        <authorList>
            <person name="Chang T.-C."/>
            <person name="Salvucci A."/>
            <person name="Crous P.W."/>
            <person name="Stergiopoulos I."/>
        </authorList>
    </citation>
    <scope>NUCLEOTIDE SEQUENCE [LARGE SCALE GENOMIC DNA]</scope>
    <source>
        <strain evidence="2 3">CBS 116634</strain>
    </source>
</reference>
<dbReference type="CDD" id="cd05380">
    <property type="entry name" value="CAP_euk"/>
    <property type="match status" value="1"/>
</dbReference>
<dbReference type="InterPro" id="IPR001283">
    <property type="entry name" value="CRISP-related"/>
</dbReference>
<keyword evidence="3" id="KW-1185">Reference proteome</keyword>
<dbReference type="PRINTS" id="PR00837">
    <property type="entry name" value="V5TPXLIKE"/>
</dbReference>
<dbReference type="GO" id="GO:0005576">
    <property type="term" value="C:extracellular region"/>
    <property type="evidence" value="ECO:0007669"/>
    <property type="project" value="InterPro"/>
</dbReference>
<proteinExistence type="predicted"/>
<organism evidence="2 3">
    <name type="scientific">Pseudocercospora musae</name>
    <dbReference type="NCBI Taxonomy" id="113226"/>
    <lineage>
        <taxon>Eukaryota</taxon>
        <taxon>Fungi</taxon>
        <taxon>Dikarya</taxon>
        <taxon>Ascomycota</taxon>
        <taxon>Pezizomycotina</taxon>
        <taxon>Dothideomycetes</taxon>
        <taxon>Dothideomycetidae</taxon>
        <taxon>Mycosphaerellales</taxon>
        <taxon>Mycosphaerellaceae</taxon>
        <taxon>Pseudocercospora</taxon>
    </lineage>
</organism>
<dbReference type="InterPro" id="IPR035940">
    <property type="entry name" value="CAP_sf"/>
</dbReference>
<feature type="domain" description="SCP" evidence="1">
    <location>
        <begin position="126"/>
        <end position="280"/>
    </location>
</feature>
<name>A0A139H1J5_9PEZI</name>
<dbReference type="Proteomes" id="UP000073492">
    <property type="component" value="Unassembled WGS sequence"/>
</dbReference>
<dbReference type="SMART" id="SM00198">
    <property type="entry name" value="SCP"/>
    <property type="match status" value="1"/>
</dbReference>
<evidence type="ECO:0000259" key="1">
    <source>
        <dbReference type="SMART" id="SM00198"/>
    </source>
</evidence>
<dbReference type="PANTHER" id="PTHR10334">
    <property type="entry name" value="CYSTEINE-RICH SECRETORY PROTEIN-RELATED"/>
    <property type="match status" value="1"/>
</dbReference>